<dbReference type="SMART" id="SM00490">
    <property type="entry name" value="HELICc"/>
    <property type="match status" value="1"/>
</dbReference>
<dbReference type="InterPro" id="IPR004589">
    <property type="entry name" value="DNA_helicase_ATP-dep_RecQ"/>
</dbReference>
<feature type="domain" description="Helicase C-terminal" evidence="14">
    <location>
        <begin position="233"/>
        <end position="382"/>
    </location>
</feature>
<dbReference type="GO" id="GO:0005524">
    <property type="term" value="F:ATP binding"/>
    <property type="evidence" value="ECO:0007669"/>
    <property type="project" value="UniProtKB-KW"/>
</dbReference>
<dbReference type="GO" id="GO:0006281">
    <property type="term" value="P:DNA repair"/>
    <property type="evidence" value="ECO:0007669"/>
    <property type="project" value="TreeGrafter"/>
</dbReference>
<dbReference type="GO" id="GO:0006310">
    <property type="term" value="P:DNA recombination"/>
    <property type="evidence" value="ECO:0007669"/>
    <property type="project" value="InterPro"/>
</dbReference>
<evidence type="ECO:0000259" key="13">
    <source>
        <dbReference type="PROSITE" id="PS51192"/>
    </source>
</evidence>
<dbReference type="Pfam" id="PF00270">
    <property type="entry name" value="DEAD"/>
    <property type="match status" value="1"/>
</dbReference>
<dbReference type="CDD" id="cd17920">
    <property type="entry name" value="DEXHc_RecQ"/>
    <property type="match status" value="1"/>
</dbReference>
<dbReference type="SUPFAM" id="SSF52540">
    <property type="entry name" value="P-loop containing nucleoside triphosphate hydrolases"/>
    <property type="match status" value="1"/>
</dbReference>
<gene>
    <name evidence="15" type="ORF">FHX39_000175</name>
</gene>
<keyword evidence="8" id="KW-0413">Isomerase</keyword>
<dbReference type="GO" id="GO:0009378">
    <property type="term" value="F:four-way junction helicase activity"/>
    <property type="evidence" value="ECO:0007669"/>
    <property type="project" value="TreeGrafter"/>
</dbReference>
<evidence type="ECO:0000256" key="9">
    <source>
        <dbReference type="ARBA" id="ARBA00034617"/>
    </source>
</evidence>
<organism evidence="15 16">
    <name type="scientific">Microlunatus antarcticus</name>
    <dbReference type="NCBI Taxonomy" id="53388"/>
    <lineage>
        <taxon>Bacteria</taxon>
        <taxon>Bacillati</taxon>
        <taxon>Actinomycetota</taxon>
        <taxon>Actinomycetes</taxon>
        <taxon>Propionibacteriales</taxon>
        <taxon>Propionibacteriaceae</taxon>
        <taxon>Microlunatus</taxon>
    </lineage>
</organism>
<dbReference type="Gene3D" id="3.40.50.300">
    <property type="entry name" value="P-loop containing nucleotide triphosphate hydrolases"/>
    <property type="match status" value="2"/>
</dbReference>
<dbReference type="AlphaFoldDB" id="A0A7W5JRX5"/>
<keyword evidence="4 15" id="KW-0378">Hydrolase</keyword>
<feature type="domain" description="Helicase ATP-binding" evidence="13">
    <location>
        <begin position="41"/>
        <end position="210"/>
    </location>
</feature>
<keyword evidence="7" id="KW-0238">DNA-binding</keyword>
<comment type="similarity">
    <text evidence="1">Belongs to the helicase family. RecQ subfamily.</text>
</comment>
<name>A0A7W5JRX5_9ACTN</name>
<keyword evidence="6" id="KW-0067">ATP-binding</keyword>
<dbReference type="GO" id="GO:0005737">
    <property type="term" value="C:cytoplasm"/>
    <property type="evidence" value="ECO:0007669"/>
    <property type="project" value="TreeGrafter"/>
</dbReference>
<sequence length="544" mass="58045">MPVGAGGAENDGGDRVPDRIDEAASAVFGHERLRAGQRPAVEALLAGHDVLLVQPTGAGKSLAYQLAAVLMDGPTLVVSPLLALQQDQTDHLAAYGGRTRARRVSSAETPRQREEALEAAARGEVEFLFLAPEQLANDAVHAAVGALRPSLVAVDEAHCVSSWGHDFRPDYLRLGELLDGLDARIIAMTATASPPVRSDIQERLHLQDPTVVVGGAARENIDLAVRRCLDERDQEQKVVAHTAGAAGSGIVYVATRRAAERYAGLLADAGRTTTAYHAGLAKKTREQAQADFMTSEVDVVVATSAFGMGIDKADVRWVVHANIPESPDEYYQQVGRAGRDGAPSQGVLFYRPEDLALLKFQTVAVPSAAQVTRVLGALATLPDAAPAEQAEAAGVSARRLTRIANLVVEAGDEGDTVGVEDVRGRAEGYRALQRSRVDMVRGYAETRRCRLQFLLAYLGEDGSPRCERCDNCRSGAAADEDEETATAEPSPFVAEQPVHHAAFGDGVVMSVEGDEVTVLFDDVGYKTLSVPTLVEHDLLEVRVV</sequence>
<dbReference type="GO" id="GO:0046872">
    <property type="term" value="F:metal ion binding"/>
    <property type="evidence" value="ECO:0007669"/>
    <property type="project" value="UniProtKB-KW"/>
</dbReference>
<evidence type="ECO:0000256" key="8">
    <source>
        <dbReference type="ARBA" id="ARBA00023235"/>
    </source>
</evidence>
<keyword evidence="5 15" id="KW-0347">Helicase</keyword>
<keyword evidence="2" id="KW-0479">Metal-binding</keyword>
<evidence type="ECO:0000256" key="11">
    <source>
        <dbReference type="ARBA" id="ARBA00044535"/>
    </source>
</evidence>
<evidence type="ECO:0000256" key="1">
    <source>
        <dbReference type="ARBA" id="ARBA00005446"/>
    </source>
</evidence>
<dbReference type="GO" id="GO:0030894">
    <property type="term" value="C:replisome"/>
    <property type="evidence" value="ECO:0007669"/>
    <property type="project" value="TreeGrafter"/>
</dbReference>
<comment type="catalytic activity">
    <reaction evidence="9">
        <text>Couples ATP hydrolysis with the unwinding of duplex DNA by translocating in the 3'-5' direction.</text>
        <dbReference type="EC" id="5.6.2.4"/>
    </reaction>
</comment>
<comment type="caution">
    <text evidence="15">The sequence shown here is derived from an EMBL/GenBank/DDBJ whole genome shotgun (WGS) entry which is preliminary data.</text>
</comment>
<evidence type="ECO:0000313" key="15">
    <source>
        <dbReference type="EMBL" id="MBB3325231.1"/>
    </source>
</evidence>
<dbReference type="RefSeq" id="WP_183335974.1">
    <property type="nucleotide sequence ID" value="NZ_JACHZG010000001.1"/>
</dbReference>
<dbReference type="PANTHER" id="PTHR13710">
    <property type="entry name" value="DNA HELICASE RECQ FAMILY MEMBER"/>
    <property type="match status" value="1"/>
</dbReference>
<evidence type="ECO:0000256" key="6">
    <source>
        <dbReference type="ARBA" id="ARBA00022840"/>
    </source>
</evidence>
<dbReference type="GO" id="GO:0043138">
    <property type="term" value="F:3'-5' DNA helicase activity"/>
    <property type="evidence" value="ECO:0007669"/>
    <property type="project" value="UniProtKB-EC"/>
</dbReference>
<evidence type="ECO:0000256" key="4">
    <source>
        <dbReference type="ARBA" id="ARBA00022801"/>
    </source>
</evidence>
<dbReference type="InterPro" id="IPR011545">
    <property type="entry name" value="DEAD/DEAH_box_helicase_dom"/>
</dbReference>
<reference evidence="15 16" key="1">
    <citation type="submission" date="2020-08" db="EMBL/GenBank/DDBJ databases">
        <title>Sequencing the genomes of 1000 actinobacteria strains.</title>
        <authorList>
            <person name="Klenk H.-P."/>
        </authorList>
    </citation>
    <scope>NUCLEOTIDE SEQUENCE [LARGE SCALE GENOMIC DNA]</scope>
    <source>
        <strain evidence="15 16">DSM 11053</strain>
    </source>
</reference>
<dbReference type="InterPro" id="IPR032284">
    <property type="entry name" value="RecQ_Zn-bd"/>
</dbReference>
<evidence type="ECO:0000313" key="16">
    <source>
        <dbReference type="Proteomes" id="UP000565572"/>
    </source>
</evidence>
<evidence type="ECO:0000256" key="3">
    <source>
        <dbReference type="ARBA" id="ARBA00022741"/>
    </source>
</evidence>
<dbReference type="PROSITE" id="PS51192">
    <property type="entry name" value="HELICASE_ATP_BIND_1"/>
    <property type="match status" value="1"/>
</dbReference>
<keyword evidence="16" id="KW-1185">Reference proteome</keyword>
<dbReference type="PROSITE" id="PS51194">
    <property type="entry name" value="HELICASE_CTER"/>
    <property type="match status" value="1"/>
</dbReference>
<dbReference type="Pfam" id="PF16124">
    <property type="entry name" value="RecQ_Zn_bind"/>
    <property type="match status" value="1"/>
</dbReference>
<evidence type="ECO:0000259" key="14">
    <source>
        <dbReference type="PROSITE" id="PS51194"/>
    </source>
</evidence>
<dbReference type="NCBIfam" id="TIGR00614">
    <property type="entry name" value="recQ_fam"/>
    <property type="match status" value="1"/>
</dbReference>
<evidence type="ECO:0000256" key="2">
    <source>
        <dbReference type="ARBA" id="ARBA00022723"/>
    </source>
</evidence>
<dbReference type="Pfam" id="PF00271">
    <property type="entry name" value="Helicase_C"/>
    <property type="match status" value="1"/>
</dbReference>
<dbReference type="GO" id="GO:0003677">
    <property type="term" value="F:DNA binding"/>
    <property type="evidence" value="ECO:0007669"/>
    <property type="project" value="UniProtKB-KW"/>
</dbReference>
<protein>
    <recommendedName>
        <fullName evidence="11">ATP-dependent DNA helicase RecQ</fullName>
        <ecNumber evidence="10">5.6.2.4</ecNumber>
    </recommendedName>
    <alternativeName>
        <fullName evidence="12">DNA 3'-5' helicase RecQ</fullName>
    </alternativeName>
</protein>
<dbReference type="EC" id="5.6.2.4" evidence="10"/>
<dbReference type="SMART" id="SM00487">
    <property type="entry name" value="DEXDc"/>
    <property type="match status" value="1"/>
</dbReference>
<dbReference type="InterPro" id="IPR001650">
    <property type="entry name" value="Helicase_C-like"/>
</dbReference>
<accession>A0A7W5JRX5</accession>
<proteinExistence type="inferred from homology"/>
<dbReference type="InterPro" id="IPR014001">
    <property type="entry name" value="Helicase_ATP-bd"/>
</dbReference>
<evidence type="ECO:0000256" key="7">
    <source>
        <dbReference type="ARBA" id="ARBA00023125"/>
    </source>
</evidence>
<keyword evidence="3" id="KW-0547">Nucleotide-binding</keyword>
<dbReference type="GO" id="GO:0016787">
    <property type="term" value="F:hydrolase activity"/>
    <property type="evidence" value="ECO:0007669"/>
    <property type="project" value="UniProtKB-KW"/>
</dbReference>
<evidence type="ECO:0000256" key="5">
    <source>
        <dbReference type="ARBA" id="ARBA00022806"/>
    </source>
</evidence>
<dbReference type="GO" id="GO:0043590">
    <property type="term" value="C:bacterial nucleoid"/>
    <property type="evidence" value="ECO:0007669"/>
    <property type="project" value="TreeGrafter"/>
</dbReference>
<dbReference type="EMBL" id="JACHZG010000001">
    <property type="protein sequence ID" value="MBB3325231.1"/>
    <property type="molecule type" value="Genomic_DNA"/>
</dbReference>
<evidence type="ECO:0000256" key="12">
    <source>
        <dbReference type="ARBA" id="ARBA00044550"/>
    </source>
</evidence>
<dbReference type="InterPro" id="IPR027417">
    <property type="entry name" value="P-loop_NTPase"/>
</dbReference>
<dbReference type="Proteomes" id="UP000565572">
    <property type="component" value="Unassembled WGS sequence"/>
</dbReference>
<dbReference type="PANTHER" id="PTHR13710:SF105">
    <property type="entry name" value="ATP-DEPENDENT DNA HELICASE Q1"/>
    <property type="match status" value="1"/>
</dbReference>
<evidence type="ECO:0000256" key="10">
    <source>
        <dbReference type="ARBA" id="ARBA00034808"/>
    </source>
</evidence>